<accession>A0ABQ9H2A5</accession>
<protein>
    <submittedName>
        <fullName evidence="2">Uncharacterized protein</fullName>
    </submittedName>
</protein>
<proteinExistence type="predicted"/>
<organism evidence="2 3">
    <name type="scientific">Dryococelus australis</name>
    <dbReference type="NCBI Taxonomy" id="614101"/>
    <lineage>
        <taxon>Eukaryota</taxon>
        <taxon>Metazoa</taxon>
        <taxon>Ecdysozoa</taxon>
        <taxon>Arthropoda</taxon>
        <taxon>Hexapoda</taxon>
        <taxon>Insecta</taxon>
        <taxon>Pterygota</taxon>
        <taxon>Neoptera</taxon>
        <taxon>Polyneoptera</taxon>
        <taxon>Phasmatodea</taxon>
        <taxon>Verophasmatodea</taxon>
        <taxon>Anareolatae</taxon>
        <taxon>Phasmatidae</taxon>
        <taxon>Eurycanthinae</taxon>
        <taxon>Dryococelus</taxon>
    </lineage>
</organism>
<evidence type="ECO:0000313" key="2">
    <source>
        <dbReference type="EMBL" id="KAJ8878419.1"/>
    </source>
</evidence>
<keyword evidence="3" id="KW-1185">Reference proteome</keyword>
<feature type="region of interest" description="Disordered" evidence="1">
    <location>
        <begin position="978"/>
        <end position="1020"/>
    </location>
</feature>
<evidence type="ECO:0000256" key="1">
    <source>
        <dbReference type="SAM" id="MobiDB-lite"/>
    </source>
</evidence>
<name>A0ABQ9H2A5_9NEOP</name>
<feature type="compositionally biased region" description="Polar residues" evidence="1">
    <location>
        <begin position="996"/>
        <end position="1008"/>
    </location>
</feature>
<dbReference type="EMBL" id="JARBHB010000007">
    <property type="protein sequence ID" value="KAJ8878419.1"/>
    <property type="molecule type" value="Genomic_DNA"/>
</dbReference>
<feature type="compositionally biased region" description="Basic and acidic residues" evidence="1">
    <location>
        <begin position="1009"/>
        <end position="1020"/>
    </location>
</feature>
<comment type="caution">
    <text evidence="2">The sequence shown here is derived from an EMBL/GenBank/DDBJ whole genome shotgun (WGS) entry which is preliminary data.</text>
</comment>
<evidence type="ECO:0000313" key="3">
    <source>
        <dbReference type="Proteomes" id="UP001159363"/>
    </source>
</evidence>
<feature type="compositionally biased region" description="Low complexity" evidence="1">
    <location>
        <begin position="985"/>
        <end position="995"/>
    </location>
</feature>
<reference evidence="2 3" key="1">
    <citation type="submission" date="2023-02" db="EMBL/GenBank/DDBJ databases">
        <title>LHISI_Scaffold_Assembly.</title>
        <authorList>
            <person name="Stuart O.P."/>
            <person name="Cleave R."/>
            <person name="Magrath M.J.L."/>
            <person name="Mikheyev A.S."/>
        </authorList>
    </citation>
    <scope>NUCLEOTIDE SEQUENCE [LARGE SCALE GENOMIC DNA]</scope>
    <source>
        <strain evidence="2">Daus_M_001</strain>
        <tissue evidence="2">Leg muscle</tissue>
    </source>
</reference>
<gene>
    <name evidence="2" type="ORF">PR048_018997</name>
</gene>
<sequence>MIKINRRQERWVGLDGKTGVAGGETVGGGGELVDDRSREMCRERSPFSSPLLQRNKCESGENKGAARREECGKYRSPHDVSAWKQNLKNSKWSKRGGLPLLARPVRITGEEDGLACVRGVWGHRGFGERTRDCTDRCRPSQLLPIGATIPASPRSAELSPLGRTHERASCLLAHFLPHFSPSHSLGCEHSFAASWWLFNPAQPLPSPRPLQRPPRALKPQAFALSIPHGGGCIVAWEQWFVKGARGTFYNHQPFPYLRLAENKRQKQLASNCARVPRGFLVREGEGWRGLEGQKYQSAPVGPRTAAIKKMQYESLGPQKRCPAASADRSVYIHPLRGRPPSHVDARELPRHAPRDIVRSWSVRSLPARDLLPGYSSASCKPNSTERRLKVKYAACSSSAHVRSIDLPQSYTTVKVTWSAVMNVFVYTELLPTIVTNLTGRVSLGAPVTIHAGRGSDFFLRLNSKVLTASQCGPRPRTNRRAARHDLGNRDVSECTGAASSHDLPAQNATTFRRVFLRRRRPLHSGPLAANMSPQEWHNSTLSLFGPLELSTTSALFHLEHELPALAVEEEQRSNEIQSKKKKKRRQICVFIVRTVRDNAITNRFRGFWRSVCSRKEQSAFCSFPPSGILNLLSRVKKAQVAPNKPAIARRFSAFEVNKRGTNKGDAAESIKHAIAAKRQALNLPVIMGACKTLSSATLIFHWWKVCRKVEYRALNGAAGNSREEGKKREYTEKPPPPANCNVRAFSRMQKCWVAPAWINTCPVVRTARYHHDPTRHSTAIEPYIIHLSGGISSSLQNNHFYFPTFEGPATTERLDCSPPAKVNRVQSPRRVTPGFSQVWIVPDDAASRQVFSEHIPFPPPFAFRRCSMRTSFHPHRLSRPRSTHALIKPARYNFLVNWLPPRMCFDYIRPTPSLTTFTSCCPPPPHPLHQNHTSTLRTSLQSSLPTVERVHSAIPTGPDSHLFDVVVVVVATVANSSSLEPRAGSSGSSERSNISAQRPRSITAFNKQSTHDEDGDNSFKRRLAETRLQIAERKNDQRLEIARFTVNNIYVPFAVDERSQSLQVFYISHNSVSEGIWAALTSEVLRAEEGEVRSRTLRTQFNSQRLRHLSVQLMAVAYKLGLNCSTACSHDNDTQASSVTLQGHTSSNEVMRRRWKTAYKSFVAFCLVSTLSGENRILIQHSVEERHSSVAVIYNTVLQKNKYRKQRAIHGDFC</sequence>
<dbReference type="Proteomes" id="UP001159363">
    <property type="component" value="Chromosome 6"/>
</dbReference>